<dbReference type="EMBL" id="CP008941">
    <property type="protein sequence ID" value="AIK95587.1"/>
    <property type="molecule type" value="Genomic_DNA"/>
</dbReference>
<gene>
    <name evidence="1" type="ORF">ID47_00655</name>
</gene>
<sequence>MLEKIIKNLKEGSAEFAAKKEEGVGVSHISQASAVGEEIWNGCCPHTGRGEEFHPRIDLDTYKELGRNVIKVYSDLVLINEEALKQ</sequence>
<keyword evidence="2" id="KW-1185">Reference proteome</keyword>
<dbReference type="STRING" id="91604.ID47_00655"/>
<evidence type="ECO:0000313" key="1">
    <source>
        <dbReference type="EMBL" id="AIK95587.1"/>
    </source>
</evidence>
<dbReference type="RefSeq" id="WP_038462796.1">
    <property type="nucleotide sequence ID" value="NZ_CP008941.1"/>
</dbReference>
<accession>A0A077AQY2</accession>
<proteinExistence type="predicted"/>
<dbReference type="HOGENOM" id="CLU_2492113_0_0_5"/>
<reference evidence="1 2" key="1">
    <citation type="submission" date="2014-07" db="EMBL/GenBank/DDBJ databases">
        <title>Comparative genomic insights into amoeba endosymbionts belonging to the families of Holosporaceae and Candidatus Midichloriaceae within Rickettsiales.</title>
        <authorList>
            <person name="Wang Z."/>
            <person name="Wu M."/>
        </authorList>
    </citation>
    <scope>NUCLEOTIDE SEQUENCE [LARGE SCALE GENOMIC DNA]</scope>
    <source>
        <strain evidence="1">PRA3</strain>
    </source>
</reference>
<evidence type="ECO:0000313" key="2">
    <source>
        <dbReference type="Proteomes" id="UP000028926"/>
    </source>
</evidence>
<dbReference type="KEGG" id="paca:ID47_00655"/>
<dbReference type="AlphaFoldDB" id="A0A077AQY2"/>
<name>A0A077AQY2_9PROT</name>
<protein>
    <submittedName>
        <fullName evidence="1">Uncharacterized protein</fullName>
    </submittedName>
</protein>
<organism evidence="1 2">
    <name type="scientific">Candidatus Odyssella acanthamoebae</name>
    <dbReference type="NCBI Taxonomy" id="91604"/>
    <lineage>
        <taxon>Bacteria</taxon>
        <taxon>Pseudomonadati</taxon>
        <taxon>Pseudomonadota</taxon>
        <taxon>Alphaproteobacteria</taxon>
        <taxon>Holosporales</taxon>
        <taxon>Candidatus Paracaedibacteraceae</taxon>
        <taxon>Candidatus Odyssella</taxon>
    </lineage>
</organism>
<dbReference type="Proteomes" id="UP000028926">
    <property type="component" value="Chromosome"/>
</dbReference>